<gene>
    <name evidence="3 4 5 6 7" type="primary">LOC136084577</name>
</gene>
<evidence type="ECO:0000313" key="6">
    <source>
        <dbReference type="RefSeq" id="XP_065660855.1"/>
    </source>
</evidence>
<evidence type="ECO:0000313" key="3">
    <source>
        <dbReference type="RefSeq" id="XP_065660852.1"/>
    </source>
</evidence>
<keyword evidence="2" id="KW-1185">Reference proteome</keyword>
<evidence type="ECO:0000313" key="4">
    <source>
        <dbReference type="RefSeq" id="XP_065660853.1"/>
    </source>
</evidence>
<dbReference type="Proteomes" id="UP001652625">
    <property type="component" value="Chromosome 09"/>
</dbReference>
<dbReference type="RefSeq" id="XP_065660854.1">
    <property type="nucleotide sequence ID" value="XM_065804782.1"/>
</dbReference>
<reference evidence="3 4" key="1">
    <citation type="submission" date="2025-05" db="UniProtKB">
        <authorList>
            <consortium name="RefSeq"/>
        </authorList>
    </citation>
    <scope>IDENTIFICATION</scope>
</reference>
<organism evidence="2 5">
    <name type="scientific">Hydra vulgaris</name>
    <name type="common">Hydra</name>
    <name type="synonym">Hydra attenuata</name>
    <dbReference type="NCBI Taxonomy" id="6087"/>
    <lineage>
        <taxon>Eukaryota</taxon>
        <taxon>Metazoa</taxon>
        <taxon>Cnidaria</taxon>
        <taxon>Hydrozoa</taxon>
        <taxon>Hydroidolina</taxon>
        <taxon>Anthoathecata</taxon>
        <taxon>Aplanulata</taxon>
        <taxon>Hydridae</taxon>
        <taxon>Hydra</taxon>
    </lineage>
</organism>
<dbReference type="RefSeq" id="XP_065660856.1">
    <property type="nucleotide sequence ID" value="XM_065804784.1"/>
</dbReference>
<dbReference type="GeneID" id="136084577"/>
<proteinExistence type="predicted"/>
<evidence type="ECO:0000313" key="5">
    <source>
        <dbReference type="RefSeq" id="XP_065660854.1"/>
    </source>
</evidence>
<dbReference type="RefSeq" id="XP_065660855.1">
    <property type="nucleotide sequence ID" value="XM_065804783.1"/>
</dbReference>
<feature type="region of interest" description="Disordered" evidence="1">
    <location>
        <begin position="1"/>
        <end position="32"/>
    </location>
</feature>
<evidence type="ECO:0000256" key="1">
    <source>
        <dbReference type="SAM" id="MobiDB-lite"/>
    </source>
</evidence>
<evidence type="ECO:0000313" key="7">
    <source>
        <dbReference type="RefSeq" id="XP_065660856.1"/>
    </source>
</evidence>
<name>A0ABM4CGK5_HYDVU</name>
<evidence type="ECO:0000313" key="2">
    <source>
        <dbReference type="Proteomes" id="UP001652625"/>
    </source>
</evidence>
<dbReference type="RefSeq" id="XP_065660852.1">
    <property type="nucleotide sequence ID" value="XM_065804780.1"/>
</dbReference>
<protein>
    <submittedName>
        <fullName evidence="3 4">Uncharacterized protein LOC136084577</fullName>
    </submittedName>
</protein>
<accession>A0ABM4CGK5</accession>
<dbReference type="RefSeq" id="XP_065660853.1">
    <property type="nucleotide sequence ID" value="XM_065804781.1"/>
</dbReference>
<sequence>MSLLNDPEEKNLPSSSQEFLPPPHIAHTKNSTHTLTPITKSIKYRLTSIANLLTDLIKSVTSTRKEIKHLIERMPIGHTDESLFKKASNVEELDVVAMSG</sequence>